<dbReference type="InterPro" id="IPR023753">
    <property type="entry name" value="FAD/NAD-binding_dom"/>
</dbReference>
<dbReference type="RefSeq" id="WP_127152428.1">
    <property type="nucleotide sequence ID" value="NZ_CP029042.1"/>
</dbReference>
<reference evidence="7 8" key="1">
    <citation type="submission" date="2018-04" db="EMBL/GenBank/DDBJ databases">
        <title>Complete genome sequences of Streptomyces lydicus strain WYEC and characterization of antagonistic properties of biological control agents.</title>
        <authorList>
            <person name="Mariita R.M."/>
            <person name="Sello J.K."/>
        </authorList>
    </citation>
    <scope>NUCLEOTIDE SEQUENCE [LARGE SCALE GENOMIC DNA]</scope>
    <source>
        <strain evidence="7 8">WYEC 108</strain>
    </source>
</reference>
<name>A0A3Q9K3F1_9ACTN</name>
<sequence>MTSVAKRGGSRGRTARGRVVVLGGGYAGTMAALRLAPYAQVTLVDPGDRFTERVRLHELAAGRPEVSHSRARMLHGTGVEHLAARATSLDPDARAVHTDSGRTLLYDRLVYALGSHTDPRGIGERAFTAESAAALHKRLLDGPGALTVVGGGLTGIEMATEIAESHPAWQVRLLTGGEIGGGLSVRGRAHVRTVLDRLGVRVEEGHQVADADGVDADAVLWAGALRATGGLAHDAGLVTDPVTGRIRVDAMLRSVSHPDIYAAGDAAAARTPRAGALRMACATALPTGSHVAGAIAAELRGAAPRPLSYGFFVQCVSLGRYDALIQSVRADDSPRERVLTGRPAARVKEQVVRNAVRVLHLAARRPGVIPLIPGIGWAGR</sequence>
<dbReference type="SUPFAM" id="SSF51905">
    <property type="entry name" value="FAD/NAD(P)-binding domain"/>
    <property type="match status" value="2"/>
</dbReference>
<comment type="cofactor">
    <cofactor evidence="1">
        <name>FAD</name>
        <dbReference type="ChEBI" id="CHEBI:57692"/>
    </cofactor>
</comment>
<keyword evidence="3" id="KW-0285">Flavoprotein</keyword>
<keyword evidence="4" id="KW-0274">FAD</keyword>
<dbReference type="GO" id="GO:0019646">
    <property type="term" value="P:aerobic electron transport chain"/>
    <property type="evidence" value="ECO:0007669"/>
    <property type="project" value="TreeGrafter"/>
</dbReference>
<evidence type="ECO:0000256" key="3">
    <source>
        <dbReference type="ARBA" id="ARBA00022630"/>
    </source>
</evidence>
<evidence type="ECO:0000313" key="8">
    <source>
        <dbReference type="Proteomes" id="UP000275579"/>
    </source>
</evidence>
<keyword evidence="5" id="KW-0560">Oxidoreductase</keyword>
<proteinExistence type="inferred from homology"/>
<dbReference type="InterPro" id="IPR036188">
    <property type="entry name" value="FAD/NAD-bd_sf"/>
</dbReference>
<dbReference type="EMBL" id="CP029042">
    <property type="protein sequence ID" value="AZS73433.1"/>
    <property type="molecule type" value="Genomic_DNA"/>
</dbReference>
<dbReference type="PANTHER" id="PTHR42913:SF3">
    <property type="entry name" value="64 KDA MITOCHONDRIAL NADH DEHYDROGENASE (EUROFUNG)"/>
    <property type="match status" value="1"/>
</dbReference>
<dbReference type="Proteomes" id="UP000275579">
    <property type="component" value="Chromosome"/>
</dbReference>
<comment type="similarity">
    <text evidence="2">Belongs to the NADH dehydrogenase family.</text>
</comment>
<evidence type="ECO:0000256" key="5">
    <source>
        <dbReference type="ARBA" id="ARBA00023002"/>
    </source>
</evidence>
<dbReference type="Gene3D" id="3.50.50.100">
    <property type="match status" value="1"/>
</dbReference>
<dbReference type="InterPro" id="IPR051169">
    <property type="entry name" value="NADH-Q_oxidoreductase"/>
</dbReference>
<evidence type="ECO:0000256" key="4">
    <source>
        <dbReference type="ARBA" id="ARBA00022827"/>
    </source>
</evidence>
<evidence type="ECO:0000256" key="1">
    <source>
        <dbReference type="ARBA" id="ARBA00001974"/>
    </source>
</evidence>
<evidence type="ECO:0000256" key="2">
    <source>
        <dbReference type="ARBA" id="ARBA00005272"/>
    </source>
</evidence>
<dbReference type="GO" id="GO:0003955">
    <property type="term" value="F:NAD(P)H dehydrogenase (quinone) activity"/>
    <property type="evidence" value="ECO:0007669"/>
    <property type="project" value="TreeGrafter"/>
</dbReference>
<dbReference type="AlphaFoldDB" id="A0A3Q9K3F1"/>
<protein>
    <submittedName>
        <fullName evidence="7">Pyridine nucleotide-disulfide oxidoreductase</fullName>
    </submittedName>
</protein>
<organism evidence="7 8">
    <name type="scientific">Streptomyces lydicus</name>
    <dbReference type="NCBI Taxonomy" id="47763"/>
    <lineage>
        <taxon>Bacteria</taxon>
        <taxon>Bacillati</taxon>
        <taxon>Actinomycetota</taxon>
        <taxon>Actinomycetes</taxon>
        <taxon>Kitasatosporales</taxon>
        <taxon>Streptomycetaceae</taxon>
        <taxon>Streptomyces</taxon>
    </lineage>
</organism>
<evidence type="ECO:0000259" key="6">
    <source>
        <dbReference type="Pfam" id="PF07992"/>
    </source>
</evidence>
<gene>
    <name evidence="7" type="ORF">DDE74_22990</name>
</gene>
<dbReference type="PANTHER" id="PTHR42913">
    <property type="entry name" value="APOPTOSIS-INDUCING FACTOR 1"/>
    <property type="match status" value="1"/>
</dbReference>
<dbReference type="Pfam" id="PF07992">
    <property type="entry name" value="Pyr_redox_2"/>
    <property type="match status" value="1"/>
</dbReference>
<dbReference type="PRINTS" id="PR00368">
    <property type="entry name" value="FADPNR"/>
</dbReference>
<feature type="domain" description="FAD/NAD(P)-binding" evidence="6">
    <location>
        <begin position="18"/>
        <end position="269"/>
    </location>
</feature>
<evidence type="ECO:0000313" key="7">
    <source>
        <dbReference type="EMBL" id="AZS73433.1"/>
    </source>
</evidence>
<dbReference type="PRINTS" id="PR00469">
    <property type="entry name" value="PNDRDTASEII"/>
</dbReference>
<accession>A0A3Q9K3F1</accession>